<proteinExistence type="predicted"/>
<protein>
    <submittedName>
        <fullName evidence="2">Uncharacterized protein</fullName>
    </submittedName>
</protein>
<reference evidence="4 8" key="3">
    <citation type="journal article" date="2020" name="Front. Microbiol.">
        <title>Genomic Analysis and Antimicrobial Resistance of Aliarcobacter cryaerophilus Strains From German Water Poultry.</title>
        <authorList>
            <person name="Muller E."/>
            <person name="Hotzel H."/>
            <person name="Ahlers C."/>
            <person name="Hanel I."/>
            <person name="Tomaso H."/>
            <person name="Abdel-Glil M.Y."/>
        </authorList>
    </citation>
    <scope>NUCLEOTIDE SEQUENCE [LARGE SCALE GENOMIC DNA]</scope>
    <source>
        <strain evidence="4 8">16CS1285-4</strain>
    </source>
</reference>
<gene>
    <name evidence="2" type="ORF">AS859_02585</name>
    <name evidence="3" type="ORF">CJ668_08740</name>
    <name evidence="4" type="ORF">HOO34_03710</name>
    <name evidence="5" type="ORF">NGX11_07460</name>
</gene>
<accession>A0A1V9VCZ9</accession>
<evidence type="ECO:0000313" key="2">
    <source>
        <dbReference type="EMBL" id="OQR41950.1"/>
    </source>
</evidence>
<evidence type="ECO:0000313" key="6">
    <source>
        <dbReference type="Proteomes" id="UP000192599"/>
    </source>
</evidence>
<evidence type="ECO:0000256" key="1">
    <source>
        <dbReference type="SAM" id="Phobius"/>
    </source>
</evidence>
<dbReference type="EMBL" id="LNTC01000018">
    <property type="protein sequence ID" value="OQR41950.1"/>
    <property type="molecule type" value="Genomic_DNA"/>
</dbReference>
<evidence type="ECO:0000313" key="7">
    <source>
        <dbReference type="Proteomes" id="UP000238811"/>
    </source>
</evidence>
<evidence type="ECO:0000313" key="8">
    <source>
        <dbReference type="Proteomes" id="UP000515842"/>
    </source>
</evidence>
<organism evidence="2 6">
    <name type="scientific">Aliarcobacter cryaerophilus</name>
    <dbReference type="NCBI Taxonomy" id="28198"/>
    <lineage>
        <taxon>Bacteria</taxon>
        <taxon>Pseudomonadati</taxon>
        <taxon>Campylobacterota</taxon>
        <taxon>Epsilonproteobacteria</taxon>
        <taxon>Campylobacterales</taxon>
        <taxon>Arcobacteraceae</taxon>
        <taxon>Aliarcobacter</taxon>
    </lineage>
</organism>
<dbReference type="Proteomes" id="UP000238811">
    <property type="component" value="Unassembled WGS sequence"/>
</dbReference>
<reference evidence="2 6" key="1">
    <citation type="submission" date="2017-04" db="EMBL/GenBank/DDBJ databases">
        <title>Accumulation and expression of multiple antibiotic resistance genes in Arcobacter cryaerophilus that thrives in sewage.</title>
        <authorList>
            <person name="Millar J.A."/>
            <person name="Raghavan R."/>
        </authorList>
    </citation>
    <scope>NUCLEOTIDE SEQUENCE [LARGE SCALE GENOMIC DNA]</scope>
    <source>
        <strain evidence="2 6">AZT-1</strain>
    </source>
</reference>
<feature type="transmembrane region" description="Helical" evidence="1">
    <location>
        <begin position="81"/>
        <end position="99"/>
    </location>
</feature>
<evidence type="ECO:0000313" key="4">
    <source>
        <dbReference type="EMBL" id="QNM90829.1"/>
    </source>
</evidence>
<dbReference type="EMBL" id="NXGD01000009">
    <property type="protein sequence ID" value="PRN00088.1"/>
    <property type="molecule type" value="Genomic_DNA"/>
</dbReference>
<dbReference type="Proteomes" id="UP000192599">
    <property type="component" value="Unassembled WGS sequence"/>
</dbReference>
<dbReference type="Proteomes" id="UP001164100">
    <property type="component" value="Chromosome"/>
</dbReference>
<evidence type="ECO:0000313" key="5">
    <source>
        <dbReference type="EMBL" id="UYF42743.1"/>
    </source>
</evidence>
<dbReference type="EMBL" id="CP099556">
    <property type="protein sequence ID" value="UYF42743.1"/>
    <property type="molecule type" value="Genomic_DNA"/>
</dbReference>
<reference evidence="3 7" key="2">
    <citation type="submission" date="2017-09" db="EMBL/GenBank/DDBJ databases">
        <title>Reassesment of A. cryaerophilus.</title>
        <authorList>
            <person name="Perez-Cataluna A."/>
            <person name="Collado L."/>
            <person name="Salgado O."/>
            <person name="Lefinanco V."/>
            <person name="Figueras M.J."/>
        </authorList>
    </citation>
    <scope>NUCLEOTIDE SEQUENCE [LARGE SCALE GENOMIC DNA]</scope>
    <source>
        <strain evidence="3 7">LMG 10229</strain>
    </source>
</reference>
<feature type="transmembrane region" description="Helical" evidence="1">
    <location>
        <begin position="20"/>
        <end position="41"/>
    </location>
</feature>
<reference evidence="5" key="4">
    <citation type="journal article" date="2022" name="Front. Microbiol.">
        <title>Species classification and novel plasmid identifications in Arcobacter cryaerophilus and Arcobacter cryaerophilus-like organisms.</title>
        <authorList>
            <person name="Zhou G."/>
            <person name="Wang M."/>
            <person name="Wang H."/>
            <person name="Chen X."/>
            <person name="Gu Y."/>
            <person name="Shao Z."/>
            <person name="Zhang J."/>
            <person name="Zhang M."/>
        </authorList>
    </citation>
    <scope>NUCLEOTIDE SEQUENCE</scope>
    <source>
        <strain evidence="5">ICDCAC48</strain>
    </source>
</reference>
<feature type="transmembrane region" description="Helical" evidence="1">
    <location>
        <begin position="53"/>
        <end position="69"/>
    </location>
</feature>
<keyword evidence="1" id="KW-0812">Transmembrane</keyword>
<keyword evidence="1" id="KW-0472">Membrane</keyword>
<sequence length="109" mass="12802">MLGEVVRNRPEIALDDFLPIFLSSSLVLVFGALFVGIYTLVKMGYLKKFYMPFAYLFWILQAYCMYFMATRLQVGDFVGKVLFITMIAYLTLPHLYYYLNSKAEEEYEN</sequence>
<dbReference type="AlphaFoldDB" id="A0A1V9VCZ9"/>
<dbReference type="RefSeq" id="WP_066153920.1">
    <property type="nucleotide sequence ID" value="NZ_CP026656.1"/>
</dbReference>
<dbReference type="EMBL" id="CP060693">
    <property type="protein sequence ID" value="QNM90829.1"/>
    <property type="molecule type" value="Genomic_DNA"/>
</dbReference>
<keyword evidence="1" id="KW-1133">Transmembrane helix</keyword>
<dbReference type="Proteomes" id="UP000515842">
    <property type="component" value="Chromosome"/>
</dbReference>
<evidence type="ECO:0000313" key="3">
    <source>
        <dbReference type="EMBL" id="PRN00088.1"/>
    </source>
</evidence>
<name>A0A1V9VCZ9_9BACT</name>